<keyword evidence="2" id="KW-1185">Reference proteome</keyword>
<gene>
    <name evidence="1" type="ORF">ASIM_LOCUS17491</name>
</gene>
<sequence>MNSRAIGEAYTRILKVERSAPNLQLFSAITATSSTLKKSLRSGSVENAANDIGESCRIQASVTISDRSIDAESKACPP</sequence>
<dbReference type="WBParaSite" id="ASIM_0001808801-mRNA-1">
    <property type="protein sequence ID" value="ASIM_0001808801-mRNA-1"/>
    <property type="gene ID" value="ASIM_0001808801"/>
</dbReference>
<dbReference type="Proteomes" id="UP000267096">
    <property type="component" value="Unassembled WGS sequence"/>
</dbReference>
<reference evidence="1 2" key="2">
    <citation type="submission" date="2018-11" db="EMBL/GenBank/DDBJ databases">
        <authorList>
            <consortium name="Pathogen Informatics"/>
        </authorList>
    </citation>
    <scope>NUCLEOTIDE SEQUENCE [LARGE SCALE GENOMIC DNA]</scope>
</reference>
<dbReference type="AlphaFoldDB" id="A0A0M3KAU2"/>
<protein>
    <submittedName>
        <fullName evidence="1 3">Uncharacterized protein</fullName>
    </submittedName>
</protein>
<proteinExistence type="predicted"/>
<reference evidence="3" key="1">
    <citation type="submission" date="2017-02" db="UniProtKB">
        <authorList>
            <consortium name="WormBaseParasite"/>
        </authorList>
    </citation>
    <scope>IDENTIFICATION</scope>
</reference>
<organism evidence="3">
    <name type="scientific">Anisakis simplex</name>
    <name type="common">Herring worm</name>
    <dbReference type="NCBI Taxonomy" id="6269"/>
    <lineage>
        <taxon>Eukaryota</taxon>
        <taxon>Metazoa</taxon>
        <taxon>Ecdysozoa</taxon>
        <taxon>Nematoda</taxon>
        <taxon>Chromadorea</taxon>
        <taxon>Rhabditida</taxon>
        <taxon>Spirurina</taxon>
        <taxon>Ascaridomorpha</taxon>
        <taxon>Ascaridoidea</taxon>
        <taxon>Anisakidae</taxon>
        <taxon>Anisakis</taxon>
        <taxon>Anisakis simplex complex</taxon>
    </lineage>
</organism>
<accession>A0A0M3KAU2</accession>
<evidence type="ECO:0000313" key="2">
    <source>
        <dbReference type="Proteomes" id="UP000267096"/>
    </source>
</evidence>
<evidence type="ECO:0000313" key="3">
    <source>
        <dbReference type="WBParaSite" id="ASIM_0001808801-mRNA-1"/>
    </source>
</evidence>
<evidence type="ECO:0000313" key="1">
    <source>
        <dbReference type="EMBL" id="VDK60541.1"/>
    </source>
</evidence>
<dbReference type="EMBL" id="UYRR01034193">
    <property type="protein sequence ID" value="VDK60541.1"/>
    <property type="molecule type" value="Genomic_DNA"/>
</dbReference>
<name>A0A0M3KAU2_ANISI</name>